<dbReference type="PANTHER" id="PTHR46038">
    <property type="entry name" value="EXPRESSED PROTEIN-RELATED"/>
    <property type="match status" value="1"/>
</dbReference>
<evidence type="ECO:0000259" key="3">
    <source>
        <dbReference type="Pfam" id="PF03407"/>
    </source>
</evidence>
<dbReference type="Gramene" id="TVU36023">
    <property type="protein sequence ID" value="TVU36023"/>
    <property type="gene ID" value="EJB05_17933"/>
</dbReference>
<feature type="non-terminal residue" evidence="4">
    <location>
        <position position="1"/>
    </location>
</feature>
<dbReference type="InterPro" id="IPR005069">
    <property type="entry name" value="Nucl-diP-sugar_transferase"/>
</dbReference>
<keyword evidence="2" id="KW-0472">Membrane</keyword>
<gene>
    <name evidence="4" type="ORF">EJB05_17933</name>
</gene>
<sequence length="1309" mass="144719">MTSAACTMHANCCVGLGNKLHDLREVLAQWRNYTNLTPQEKKSRGFTWKETGQKFNLEVTERIDMASQGKQNGLNHLGSFLLGALLPTLLLLFLASDRVGDRLSSFGNGYLLKSSAQEQANLTAIDGSAPAGQEEDKFPGLAELLPQVATEDGTVIITSVNEAWARPDSLLDLFRESFRNGEGIAHLLNHTLIVAVDAAGFDRCRAVHPYCYLLEVRTANVSGANGFLTEGYLELVWTKLSLQQRVLELGYNYLFTDVDVMWLRDPFRHVNLYADVTMSTDHFVGDPESLKNWPNTGFFYVKSTNRTVEMLRYWRAARSRFPPHHDQKIFDNIKGELVGKLGVRIEFLDTALFRSFCEFHGGEMGPRMCTIHANCCFGLENKVHDLKNVVADWKNYTSLSPAEKRSGKVKLKWRFPAKSNMGLGFGGKEGSHVVSFLLGAALPTALLFFLASDRLGEGLSSISVSWRNGTVLPLAGAPAQKPTNLTGEGAAPTPDQEVGFAGLAELLPKVAMEDRTVIITSVNEAWARNNSLLDLYLESFKNGEDIAPLLNHVLVVALDPAGFEHCKAKHPHCYLLVNVTSANLGSAKRYMSRDYLELVWTKLTFQQRVLELGYNFLFTDADMILFRNPLRHIPVYADMSCSSDDFKPTRKPLDNPLNTGLYYMKSTNRTIAMVRYWRAARARFPGRHDQQVFVAIKRELIRDLNVTIEPLETVYFGGFCEYHDDPERICTMHADCCIGLETKVHDLKDIAADWKNYTSMAPQERRKGNFTWTVPVSCRRTTSFGSETDMGCGGKEGSHLVSFLLGAALPTAFLFFLASDRLGEGLSKIAISWGNATMPPAGPAPVTHAHDHDRIGFDGLAELLPKVAMEDRTVILTMVNEAWAQPNSLLDIFRESFKNGEDIAHLLNHVLVIAVDAAGFKDCKAVHPHCYLLELKSANLSSPEMFMSKEFVDLVWLKVTFQQRILELGYNFLFSDTDILWFRDPFRHITLYADMTISTDYFRPPTPYPLDKTLNTGFYYMKSTNRSIEMIKYWHAARERFPGNNEQGVFNNIKNELVDKVQARIVALDTAYFGGFCEYSNDLSRICTIHANCCIGLENKVPDLKDKAAEWKNYTDMTPEERKKGGFKWTTPDSDQYAPLSHIMCSEPGRCCAADLAPDLAASGPPPTSPPAAAPGLAPGPPPGVAPGPGPGPRRHPRHPGPRPPDPGTPHTRRRRRPRPPAPPPAASPAPGPAAPPARPPSLAARPPPRPPLQPAPASPGLLSGVLPAVFPGVFPGLPPPASRPQSSPATTPGAPAALPPDVPCCSTD</sequence>
<keyword evidence="2" id="KW-1133">Transmembrane helix</keyword>
<accession>A0A5J9VIR9</accession>
<feature type="transmembrane region" description="Helical" evidence="2">
    <location>
        <begin position="77"/>
        <end position="95"/>
    </location>
</feature>
<reference evidence="4 5" key="1">
    <citation type="journal article" date="2019" name="Sci. Rep.">
        <title>A high-quality genome of Eragrostis curvula grass provides insights into Poaceae evolution and supports new strategies to enhance forage quality.</title>
        <authorList>
            <person name="Carballo J."/>
            <person name="Santos B.A.C.M."/>
            <person name="Zappacosta D."/>
            <person name="Garbus I."/>
            <person name="Selva J.P."/>
            <person name="Gallo C.A."/>
            <person name="Diaz A."/>
            <person name="Albertini E."/>
            <person name="Caccamo M."/>
            <person name="Echenique V."/>
        </authorList>
    </citation>
    <scope>NUCLEOTIDE SEQUENCE [LARGE SCALE GENOMIC DNA]</scope>
    <source>
        <strain evidence="5">cv. Victoria</strain>
        <tissue evidence="4">Leaf</tissue>
    </source>
</reference>
<feature type="compositionally biased region" description="Pro residues" evidence="1">
    <location>
        <begin position="1220"/>
        <end position="1258"/>
    </location>
</feature>
<feature type="domain" description="Nucleotide-diphospho-sugar transferase" evidence="3">
    <location>
        <begin position="905"/>
        <end position="1104"/>
    </location>
</feature>
<name>A0A5J9VIR9_9POAL</name>
<organism evidence="4 5">
    <name type="scientific">Eragrostis curvula</name>
    <name type="common">weeping love grass</name>
    <dbReference type="NCBI Taxonomy" id="38414"/>
    <lineage>
        <taxon>Eukaryota</taxon>
        <taxon>Viridiplantae</taxon>
        <taxon>Streptophyta</taxon>
        <taxon>Embryophyta</taxon>
        <taxon>Tracheophyta</taxon>
        <taxon>Spermatophyta</taxon>
        <taxon>Magnoliopsida</taxon>
        <taxon>Liliopsida</taxon>
        <taxon>Poales</taxon>
        <taxon>Poaceae</taxon>
        <taxon>PACMAD clade</taxon>
        <taxon>Chloridoideae</taxon>
        <taxon>Eragrostideae</taxon>
        <taxon>Eragrostidinae</taxon>
        <taxon>Eragrostis</taxon>
    </lineage>
</organism>
<dbReference type="EMBL" id="RWGY01000009">
    <property type="protein sequence ID" value="TVU36023.1"/>
    <property type="molecule type" value="Genomic_DNA"/>
</dbReference>
<feature type="compositionally biased region" description="Low complexity" evidence="1">
    <location>
        <begin position="1284"/>
        <end position="1297"/>
    </location>
</feature>
<protein>
    <recommendedName>
        <fullName evidence="3">Nucleotide-diphospho-sugar transferase domain-containing protein</fullName>
    </recommendedName>
</protein>
<keyword evidence="5" id="KW-1185">Reference proteome</keyword>
<feature type="compositionally biased region" description="Pro residues" evidence="1">
    <location>
        <begin position="1164"/>
        <end position="1192"/>
    </location>
</feature>
<feature type="domain" description="Nucleotide-diphospho-sugar transferase" evidence="3">
    <location>
        <begin position="186"/>
        <end position="386"/>
    </location>
</feature>
<evidence type="ECO:0000256" key="2">
    <source>
        <dbReference type="SAM" id="Phobius"/>
    </source>
</evidence>
<dbReference type="OrthoDB" id="540503at2759"/>
<evidence type="ECO:0000313" key="4">
    <source>
        <dbReference type="EMBL" id="TVU36023.1"/>
    </source>
</evidence>
<evidence type="ECO:0000256" key="1">
    <source>
        <dbReference type="SAM" id="MobiDB-lite"/>
    </source>
</evidence>
<proteinExistence type="predicted"/>
<dbReference type="Proteomes" id="UP000324897">
    <property type="component" value="Unassembled WGS sequence"/>
</dbReference>
<keyword evidence="2" id="KW-0812">Transmembrane</keyword>
<feature type="region of interest" description="Disordered" evidence="1">
    <location>
        <begin position="1162"/>
        <end position="1309"/>
    </location>
</feature>
<dbReference type="Pfam" id="PF03407">
    <property type="entry name" value="Nucleotid_trans"/>
    <property type="match status" value="3"/>
</dbReference>
<comment type="caution">
    <text evidence="4">The sequence shown here is derived from an EMBL/GenBank/DDBJ whole genome shotgun (WGS) entry which is preliminary data.</text>
</comment>
<dbReference type="PANTHER" id="PTHR46038:SF45">
    <property type="entry name" value="NUCLEOTIDE-DIPHOSPHO-SUGAR TRANSFERASE DOMAIN-CONTAINING PROTEIN"/>
    <property type="match status" value="1"/>
</dbReference>
<feature type="domain" description="Nucleotide-diphospho-sugar transferase" evidence="3">
    <location>
        <begin position="549"/>
        <end position="747"/>
    </location>
</feature>
<dbReference type="InterPro" id="IPR044821">
    <property type="entry name" value="At1g28695/At4g15970-like"/>
</dbReference>
<evidence type="ECO:0000313" key="5">
    <source>
        <dbReference type="Proteomes" id="UP000324897"/>
    </source>
</evidence>